<feature type="compositionally biased region" description="Basic residues" evidence="1">
    <location>
        <begin position="1"/>
        <end position="18"/>
    </location>
</feature>
<dbReference type="KEGG" id="dpp:DICPUDRAFT_152078"/>
<dbReference type="VEuPathDB" id="AmoebaDB:DICPUDRAFT_152078"/>
<keyword evidence="3" id="KW-1185">Reference proteome</keyword>
<dbReference type="EMBL" id="GL871055">
    <property type="protein sequence ID" value="EGC35598.1"/>
    <property type="molecule type" value="Genomic_DNA"/>
</dbReference>
<protein>
    <submittedName>
        <fullName evidence="2">Uncharacterized protein</fullName>
    </submittedName>
</protein>
<dbReference type="RefSeq" id="XP_003287901.1">
    <property type="nucleotide sequence ID" value="XM_003287853.1"/>
</dbReference>
<evidence type="ECO:0000313" key="3">
    <source>
        <dbReference type="Proteomes" id="UP000001064"/>
    </source>
</evidence>
<sequence length="112" mass="12798">MTKKNNQNKKNQQQKKKRDPNVIYNGSEKSISNTPSTVSNTVANDNNKKRDDLSYVFEGSNFSNYMQENLKNDSEGFIKKILEECENQAEDFGIDPETFTKIFLPKSTKGPP</sequence>
<name>F0ZKF2_DICPU</name>
<feature type="region of interest" description="Disordered" evidence="1">
    <location>
        <begin position="1"/>
        <end position="51"/>
    </location>
</feature>
<proteinExistence type="predicted"/>
<gene>
    <name evidence="2" type="ORF">DICPUDRAFT_152078</name>
</gene>
<evidence type="ECO:0000256" key="1">
    <source>
        <dbReference type="SAM" id="MobiDB-lite"/>
    </source>
</evidence>
<dbReference type="GeneID" id="10501151"/>
<evidence type="ECO:0000313" key="2">
    <source>
        <dbReference type="EMBL" id="EGC35598.1"/>
    </source>
</evidence>
<organism evidence="2 3">
    <name type="scientific">Dictyostelium purpureum</name>
    <name type="common">Slime mold</name>
    <dbReference type="NCBI Taxonomy" id="5786"/>
    <lineage>
        <taxon>Eukaryota</taxon>
        <taxon>Amoebozoa</taxon>
        <taxon>Evosea</taxon>
        <taxon>Eumycetozoa</taxon>
        <taxon>Dictyostelia</taxon>
        <taxon>Dictyosteliales</taxon>
        <taxon>Dictyosteliaceae</taxon>
        <taxon>Dictyostelium</taxon>
    </lineage>
</organism>
<dbReference type="Proteomes" id="UP000001064">
    <property type="component" value="Unassembled WGS sequence"/>
</dbReference>
<accession>F0ZKF2</accession>
<feature type="compositionally biased region" description="Polar residues" evidence="1">
    <location>
        <begin position="27"/>
        <end position="45"/>
    </location>
</feature>
<dbReference type="InParanoid" id="F0ZKF2"/>
<reference evidence="3" key="1">
    <citation type="journal article" date="2011" name="Genome Biol.">
        <title>Comparative genomics of the social amoebae Dictyostelium discoideum and Dictyostelium purpureum.</title>
        <authorList>
            <consortium name="US DOE Joint Genome Institute (JGI-PGF)"/>
            <person name="Sucgang R."/>
            <person name="Kuo A."/>
            <person name="Tian X."/>
            <person name="Salerno W."/>
            <person name="Parikh A."/>
            <person name="Feasley C.L."/>
            <person name="Dalin E."/>
            <person name="Tu H."/>
            <person name="Huang E."/>
            <person name="Barry K."/>
            <person name="Lindquist E."/>
            <person name="Shapiro H."/>
            <person name="Bruce D."/>
            <person name="Schmutz J."/>
            <person name="Salamov A."/>
            <person name="Fey P."/>
            <person name="Gaudet P."/>
            <person name="Anjard C."/>
            <person name="Babu M.M."/>
            <person name="Basu S."/>
            <person name="Bushmanova Y."/>
            <person name="van der Wel H."/>
            <person name="Katoh-Kurasawa M."/>
            <person name="Dinh C."/>
            <person name="Coutinho P.M."/>
            <person name="Saito T."/>
            <person name="Elias M."/>
            <person name="Schaap P."/>
            <person name="Kay R.R."/>
            <person name="Henrissat B."/>
            <person name="Eichinger L."/>
            <person name="Rivero F."/>
            <person name="Putnam N.H."/>
            <person name="West C.M."/>
            <person name="Loomis W.F."/>
            <person name="Chisholm R.L."/>
            <person name="Shaulsky G."/>
            <person name="Strassmann J.E."/>
            <person name="Queller D.C."/>
            <person name="Kuspa A."/>
            <person name="Grigoriev I.V."/>
        </authorList>
    </citation>
    <scope>NUCLEOTIDE SEQUENCE [LARGE SCALE GENOMIC DNA]</scope>
    <source>
        <strain evidence="3">QSDP1</strain>
    </source>
</reference>
<dbReference type="AlphaFoldDB" id="F0ZKF2"/>